<keyword evidence="6" id="KW-0472">Membrane</keyword>
<comment type="function">
    <text evidence="1">VSG forms a coat on the surface of the parasite. The trypanosome evades the immune response of the host by expressing a series of antigenically distinct VSGs from an estimated 1000 VSG genes.</text>
</comment>
<feature type="compositionally biased region" description="Basic and acidic residues" evidence="9">
    <location>
        <begin position="274"/>
        <end position="297"/>
    </location>
</feature>
<evidence type="ECO:0000256" key="6">
    <source>
        <dbReference type="ARBA" id="ARBA00023136"/>
    </source>
</evidence>
<gene>
    <name evidence="12" type="ORF">TCIL3000_0_51270</name>
</gene>
<evidence type="ECO:0000313" key="13">
    <source>
        <dbReference type="Proteomes" id="UP000000702"/>
    </source>
</evidence>
<feature type="chain" id="PRO_5003394827" evidence="10">
    <location>
        <begin position="20"/>
        <end position="352"/>
    </location>
</feature>
<keyword evidence="5 10" id="KW-0732">Signal</keyword>
<feature type="compositionally biased region" description="Polar residues" evidence="9">
    <location>
        <begin position="298"/>
        <end position="317"/>
    </location>
</feature>
<evidence type="ECO:0000256" key="1">
    <source>
        <dbReference type="ARBA" id="ARBA00002523"/>
    </source>
</evidence>
<evidence type="ECO:0000313" key="12">
    <source>
        <dbReference type="EMBL" id="CCD14519.1"/>
    </source>
</evidence>
<keyword evidence="3" id="KW-1003">Cell membrane</keyword>
<sequence>MIMKILIIVCVAAMEMVCAETSVSDGSKDHNKEAHKALCDLLKAAVGKWGTNGEGLSDSLKKALGKTIFGKDDGGDLTALKRGLPGDYMDWESNSGEDRGMWCGQAYYEYSLSNKKQPHWSGQSAPHNMICLCTVGAGGWPLNGSSPTGTTLCGRDKTALKSDGDKGWGGSGKEGKDQLEATWTNVTVPCLKGENGKDLKEALNEFLRRLQHKPDVNANQNRYILGENNVTETDYNACTGSPKYGICAAFFNGTTTLYPMPWWVDLQNALPEEEKFQQQKKHEEEERRKQQEEEQKADSAQTAALKSGHPTTNQTEAPNKDNLTDKLRKLNMTSGTPISMPSSWLLRAVFLI</sequence>
<feature type="signal peptide" evidence="10">
    <location>
        <begin position="1"/>
        <end position="19"/>
    </location>
</feature>
<dbReference type="Proteomes" id="UP000000702">
    <property type="component" value="Unassembled WGS sequence"/>
</dbReference>
<feature type="domain" description="Trypanosome variant surface glycoprotein B-type N-terminal" evidence="11">
    <location>
        <begin position="57"/>
        <end position="285"/>
    </location>
</feature>
<reference evidence="12 13" key="2">
    <citation type="journal article" date="2012" name="Proc. Natl. Acad. Sci. U.S.A.">
        <title>Antigenic diversity is generated by distinct evolutionary mechanisms in African trypanosome species.</title>
        <authorList>
            <person name="Jackson A.P."/>
            <person name="Berry A."/>
            <person name="Aslett M."/>
            <person name="Allison H.C."/>
            <person name="Burton P."/>
            <person name="Vavrova-Anderson J."/>
            <person name="Brown R."/>
            <person name="Browne H."/>
            <person name="Corton N."/>
            <person name="Hauser H."/>
            <person name="Gamble J."/>
            <person name="Gilderthorp R."/>
            <person name="Marcello L."/>
            <person name="McQuillan J."/>
            <person name="Otto T.D."/>
            <person name="Quail M.A."/>
            <person name="Sanders M.J."/>
            <person name="van Tonder A."/>
            <person name="Ginger M.L."/>
            <person name="Field M.C."/>
            <person name="Barry J.D."/>
            <person name="Hertz-Fowler C."/>
            <person name="Berriman M."/>
        </authorList>
    </citation>
    <scope>NUCLEOTIDE SEQUENCE [LARGE SCALE GENOMIC DNA]</scope>
    <source>
        <strain evidence="12 13">IL3000</strain>
    </source>
</reference>
<evidence type="ECO:0000256" key="2">
    <source>
        <dbReference type="ARBA" id="ARBA00004609"/>
    </source>
</evidence>
<comment type="caution">
    <text evidence="12">The sequence shown here is derived from an EMBL/GenBank/DDBJ whole genome shotgun (WGS) entry which is preliminary data.</text>
</comment>
<dbReference type="InterPro" id="IPR025932">
    <property type="entry name" value="Trypano_VSG_B_N_dom"/>
</dbReference>
<organism evidence="12 13">
    <name type="scientific">Trypanosoma congolense (strain IL3000)</name>
    <dbReference type="NCBI Taxonomy" id="1068625"/>
    <lineage>
        <taxon>Eukaryota</taxon>
        <taxon>Discoba</taxon>
        <taxon>Euglenozoa</taxon>
        <taxon>Kinetoplastea</taxon>
        <taxon>Metakinetoplastina</taxon>
        <taxon>Trypanosomatida</taxon>
        <taxon>Trypanosomatidae</taxon>
        <taxon>Trypanosoma</taxon>
        <taxon>Nannomonas</taxon>
    </lineage>
</organism>
<evidence type="ECO:0000256" key="7">
    <source>
        <dbReference type="ARBA" id="ARBA00023180"/>
    </source>
</evidence>
<protein>
    <submittedName>
        <fullName evidence="12">Variant surface glycoprotein</fullName>
    </submittedName>
</protein>
<keyword evidence="8" id="KW-0449">Lipoprotein</keyword>
<keyword evidence="7" id="KW-0325">Glycoprotein</keyword>
<keyword evidence="4" id="KW-0336">GPI-anchor</keyword>
<evidence type="ECO:0000256" key="4">
    <source>
        <dbReference type="ARBA" id="ARBA00022622"/>
    </source>
</evidence>
<comment type="subcellular location">
    <subcellularLocation>
        <location evidence="2">Cell membrane</location>
        <topology evidence="2">Lipid-anchor</topology>
        <topology evidence="2">GPI-anchor</topology>
    </subcellularLocation>
</comment>
<proteinExistence type="predicted"/>
<accession>F9WB88</accession>
<evidence type="ECO:0000256" key="5">
    <source>
        <dbReference type="ARBA" id="ARBA00022729"/>
    </source>
</evidence>
<dbReference type="GO" id="GO:0098552">
    <property type="term" value="C:side of membrane"/>
    <property type="evidence" value="ECO:0007669"/>
    <property type="project" value="UniProtKB-KW"/>
</dbReference>
<reference evidence="13" key="1">
    <citation type="submission" date="2011-07" db="EMBL/GenBank/DDBJ databases">
        <title>Divergent evolution of antigenic variation in African trypanosomes.</title>
        <authorList>
            <person name="Jackson A.P."/>
            <person name="Berry A."/>
            <person name="Allison H.C."/>
            <person name="Burton P."/>
            <person name="Anderson J."/>
            <person name="Aslett M."/>
            <person name="Brown R."/>
            <person name="Corton N."/>
            <person name="Harris D."/>
            <person name="Hauser H."/>
            <person name="Gamble J."/>
            <person name="Gilderthorp R."/>
            <person name="McQuillan J."/>
            <person name="Quail M.A."/>
            <person name="Sanders M."/>
            <person name="Van Tonder A."/>
            <person name="Ginger M.L."/>
            <person name="Donelson J.E."/>
            <person name="Field M.C."/>
            <person name="Barry J.D."/>
            <person name="Berriman M."/>
            <person name="Hertz-Fowler C."/>
        </authorList>
    </citation>
    <scope>NUCLEOTIDE SEQUENCE [LARGE SCALE GENOMIC DNA]</scope>
    <source>
        <strain evidence="13">IL3000</strain>
    </source>
</reference>
<dbReference type="EMBL" id="CAEQ01001546">
    <property type="protein sequence ID" value="CCD14519.1"/>
    <property type="molecule type" value="Genomic_DNA"/>
</dbReference>
<keyword evidence="13" id="KW-1185">Reference proteome</keyword>
<dbReference type="GO" id="GO:0005886">
    <property type="term" value="C:plasma membrane"/>
    <property type="evidence" value="ECO:0007669"/>
    <property type="project" value="UniProtKB-SubCell"/>
</dbReference>
<evidence type="ECO:0000256" key="3">
    <source>
        <dbReference type="ARBA" id="ARBA00022475"/>
    </source>
</evidence>
<feature type="region of interest" description="Disordered" evidence="9">
    <location>
        <begin position="274"/>
        <end position="323"/>
    </location>
</feature>
<evidence type="ECO:0000256" key="10">
    <source>
        <dbReference type="SAM" id="SignalP"/>
    </source>
</evidence>
<evidence type="ECO:0000256" key="8">
    <source>
        <dbReference type="ARBA" id="ARBA00023288"/>
    </source>
</evidence>
<evidence type="ECO:0000259" key="11">
    <source>
        <dbReference type="Pfam" id="PF13206"/>
    </source>
</evidence>
<dbReference type="AlphaFoldDB" id="F9WB88"/>
<dbReference type="Pfam" id="PF13206">
    <property type="entry name" value="VSG_B"/>
    <property type="match status" value="1"/>
</dbReference>
<evidence type="ECO:0000256" key="9">
    <source>
        <dbReference type="SAM" id="MobiDB-lite"/>
    </source>
</evidence>
<name>F9WB88_TRYCI</name>
<dbReference type="VEuPathDB" id="TriTrypDB:TcIL3000_0_51270"/>